<evidence type="ECO:0000313" key="3">
    <source>
        <dbReference type="EMBL" id="PXV65427.1"/>
    </source>
</evidence>
<gene>
    <name evidence="3" type="ORF">CLV62_10719</name>
</gene>
<keyword evidence="4" id="KW-1185">Reference proteome</keyword>
<dbReference type="Pfam" id="PF16584">
    <property type="entry name" value="LolA_2"/>
    <property type="match status" value="1"/>
</dbReference>
<evidence type="ECO:0000313" key="4">
    <source>
        <dbReference type="Proteomes" id="UP000247973"/>
    </source>
</evidence>
<evidence type="ECO:0000256" key="2">
    <source>
        <dbReference type="SAM" id="SignalP"/>
    </source>
</evidence>
<comment type="caution">
    <text evidence="3">The sequence shown here is derived from an EMBL/GenBank/DDBJ whole genome shotgun (WGS) entry which is preliminary data.</text>
</comment>
<reference evidence="3 4" key="1">
    <citation type="submission" date="2018-03" db="EMBL/GenBank/DDBJ databases">
        <title>Genomic Encyclopedia of Archaeal and Bacterial Type Strains, Phase II (KMG-II): from individual species to whole genera.</title>
        <authorList>
            <person name="Goeker M."/>
        </authorList>
    </citation>
    <scope>NUCLEOTIDE SEQUENCE [LARGE SCALE GENOMIC DNA]</scope>
    <source>
        <strain evidence="3 4">DSM 100214</strain>
    </source>
</reference>
<dbReference type="AlphaFoldDB" id="A0A2V3PPN9"/>
<dbReference type="Gene3D" id="2.50.20.10">
    <property type="entry name" value="Lipoprotein localisation LolA/LolB/LppX"/>
    <property type="match status" value="1"/>
</dbReference>
<keyword evidence="1 2" id="KW-0732">Signal</keyword>
<feature type="signal peptide" evidence="2">
    <location>
        <begin position="1"/>
        <end position="19"/>
    </location>
</feature>
<keyword evidence="3" id="KW-0449">Lipoprotein</keyword>
<name>A0A2V3PPN9_9BACT</name>
<protein>
    <submittedName>
        <fullName evidence="3">Outer membrane lipoprotein-sorting protein</fullName>
    </submittedName>
</protein>
<dbReference type="SUPFAM" id="SSF89392">
    <property type="entry name" value="Prokaryotic lipoproteins and lipoprotein localization factors"/>
    <property type="match status" value="1"/>
</dbReference>
<dbReference type="CDD" id="cd16325">
    <property type="entry name" value="LolA"/>
    <property type="match status" value="1"/>
</dbReference>
<dbReference type="InterPro" id="IPR029046">
    <property type="entry name" value="LolA/LolB/LppX"/>
</dbReference>
<dbReference type="Proteomes" id="UP000247973">
    <property type="component" value="Unassembled WGS sequence"/>
</dbReference>
<sequence length="211" mass="23543">MKKNLLILAFLFWILGLNAQDAKSILDKANLAYNQAGGITASFTINTEDVKGKTVYSQDGKAYLKGNKFKIDVPDGITWFDGKTQWVYAKGGDEVNVSNPTGEELAGVSPFVLLSLYKTGFKLNYKGEKKEKTKTVYVIEMIPLGKKSEFTKMVVHIDKATNMFTSVNTFGKDGVNNHLIITKLQTGVNLPDNTFVFNKKDYPQIEVIDLR</sequence>
<feature type="chain" id="PRO_5015940494" evidence="2">
    <location>
        <begin position="20"/>
        <end position="211"/>
    </location>
</feature>
<dbReference type="EMBL" id="QICL01000007">
    <property type="protein sequence ID" value="PXV65427.1"/>
    <property type="molecule type" value="Genomic_DNA"/>
</dbReference>
<evidence type="ECO:0000256" key="1">
    <source>
        <dbReference type="ARBA" id="ARBA00022729"/>
    </source>
</evidence>
<dbReference type="OrthoDB" id="9810685at2"/>
<accession>A0A2V3PPN9</accession>
<organism evidence="3 4">
    <name type="scientific">Dysgonomonas alginatilytica</name>
    <dbReference type="NCBI Taxonomy" id="1605892"/>
    <lineage>
        <taxon>Bacteria</taxon>
        <taxon>Pseudomonadati</taxon>
        <taxon>Bacteroidota</taxon>
        <taxon>Bacteroidia</taxon>
        <taxon>Bacteroidales</taxon>
        <taxon>Dysgonomonadaceae</taxon>
        <taxon>Dysgonomonas</taxon>
    </lineage>
</organism>
<dbReference type="InterPro" id="IPR004564">
    <property type="entry name" value="OM_lipoprot_carrier_LolA-like"/>
</dbReference>
<proteinExistence type="predicted"/>
<dbReference type="RefSeq" id="WP_110310160.1">
    <property type="nucleotide sequence ID" value="NZ_QICL01000007.1"/>
</dbReference>